<dbReference type="Proteomes" id="UP000007463">
    <property type="component" value="Chromosome"/>
</dbReference>
<proteinExistence type="predicted"/>
<dbReference type="KEGG" id="fte:Fluta_0338"/>
<keyword evidence="2" id="KW-1185">Reference proteome</keyword>
<protein>
    <submittedName>
        <fullName evidence="1">Uncharacterized protein</fullName>
    </submittedName>
</protein>
<dbReference type="EMBL" id="CP002542">
    <property type="protein sequence ID" value="AEA42346.1"/>
    <property type="molecule type" value="Genomic_DNA"/>
</dbReference>
<gene>
    <name evidence="1" type="ordered locus">Fluta_0338</name>
</gene>
<evidence type="ECO:0000313" key="1">
    <source>
        <dbReference type="EMBL" id="AEA42346.1"/>
    </source>
</evidence>
<reference evidence="1 2" key="1">
    <citation type="journal article" date="2011" name="Stand. Genomic Sci.">
        <title>Complete genome sequence of the gliding freshwater bacterium Fluviicola taffensis type strain (RW262).</title>
        <authorList>
            <person name="Woyke T."/>
            <person name="Chertkov O."/>
            <person name="Lapidus A."/>
            <person name="Nolan M."/>
            <person name="Lucas S."/>
            <person name="Del Rio T.G."/>
            <person name="Tice H."/>
            <person name="Cheng J.F."/>
            <person name="Tapia R."/>
            <person name="Han C."/>
            <person name="Goodwin L."/>
            <person name="Pitluck S."/>
            <person name="Liolios K."/>
            <person name="Pagani I."/>
            <person name="Ivanova N."/>
            <person name="Huntemann M."/>
            <person name="Mavromatis K."/>
            <person name="Mikhailova N."/>
            <person name="Pati A."/>
            <person name="Chen A."/>
            <person name="Palaniappan K."/>
            <person name="Land M."/>
            <person name="Hauser L."/>
            <person name="Brambilla E.M."/>
            <person name="Rohde M."/>
            <person name="Mwirichia R."/>
            <person name="Sikorski J."/>
            <person name="Tindall B.J."/>
            <person name="Goker M."/>
            <person name="Bristow J."/>
            <person name="Eisen J.A."/>
            <person name="Markowitz V."/>
            <person name="Hugenholtz P."/>
            <person name="Klenk H.P."/>
            <person name="Kyrpides N.C."/>
        </authorList>
    </citation>
    <scope>NUCLEOTIDE SEQUENCE [LARGE SCALE GENOMIC DNA]</scope>
    <source>
        <strain evidence="2">DSM 16823 / RW262 / RW262</strain>
    </source>
</reference>
<dbReference type="HOGENOM" id="CLU_112333_0_0_10"/>
<accession>F2IDH0</accession>
<reference evidence="2" key="2">
    <citation type="submission" date="2011-02" db="EMBL/GenBank/DDBJ databases">
        <title>The complete genome of Fluviicola taffensis DSM 16823.</title>
        <authorList>
            <consortium name="US DOE Joint Genome Institute (JGI-PGF)"/>
            <person name="Lucas S."/>
            <person name="Copeland A."/>
            <person name="Lapidus A."/>
            <person name="Bruce D."/>
            <person name="Goodwin L."/>
            <person name="Pitluck S."/>
            <person name="Kyrpides N."/>
            <person name="Mavromatis K."/>
            <person name="Ivanova N."/>
            <person name="Mikhailova N."/>
            <person name="Pagani I."/>
            <person name="Chertkov O."/>
            <person name="Detter J.C."/>
            <person name="Han C."/>
            <person name="Tapia R."/>
            <person name="Land M."/>
            <person name="Hauser L."/>
            <person name="Markowitz V."/>
            <person name="Cheng J.-F."/>
            <person name="Hugenholtz P."/>
            <person name="Woyke T."/>
            <person name="Wu D."/>
            <person name="Tindall B."/>
            <person name="Pomrenke H.G."/>
            <person name="Brambilla E."/>
            <person name="Klenk H.-P."/>
            <person name="Eisen J.A."/>
        </authorList>
    </citation>
    <scope>NUCLEOTIDE SEQUENCE [LARGE SCALE GENOMIC DNA]</scope>
    <source>
        <strain evidence="2">DSM 16823 / RW262 / RW262</strain>
    </source>
</reference>
<name>F2IDH0_FLUTR</name>
<evidence type="ECO:0000313" key="2">
    <source>
        <dbReference type="Proteomes" id="UP000007463"/>
    </source>
</evidence>
<dbReference type="AlphaFoldDB" id="F2IDH0"/>
<organism evidence="1 2">
    <name type="scientific">Fluviicola taffensis (strain DSM 16823 / NCIMB 13979 / RW262)</name>
    <dbReference type="NCBI Taxonomy" id="755732"/>
    <lineage>
        <taxon>Bacteria</taxon>
        <taxon>Pseudomonadati</taxon>
        <taxon>Bacteroidota</taxon>
        <taxon>Flavobacteriia</taxon>
        <taxon>Flavobacteriales</taxon>
        <taxon>Crocinitomicaceae</taxon>
        <taxon>Fluviicola</taxon>
    </lineage>
</organism>
<sequence>MVKVVDGVVSGAGSRIVRTLEEIVPNGIIPSNSQTNNLFHKWFDDLLPEELDLVLGNPSLKEALEARIRYPGGLHEWCMVCEVKTFKSWEISMAEIHRFRTKTLDLTGVNPNSGAVFTHGGAGSTLFHNELRAVIQSSNSLADFNTRLVQLINRWQIDPNLLPPLIK</sequence>
<dbReference type="STRING" id="755732.Fluta_0338"/>